<dbReference type="EMBL" id="LZSO01000038">
    <property type="protein sequence ID" value="OBB25094.1"/>
    <property type="molecule type" value="Genomic_DNA"/>
</dbReference>
<dbReference type="Pfam" id="PF06013">
    <property type="entry name" value="WXG100"/>
    <property type="match status" value="1"/>
</dbReference>
<dbReference type="AlphaFoldDB" id="A0A1A0QU96"/>
<dbReference type="Gene3D" id="1.10.287.1060">
    <property type="entry name" value="ESAT-6-like"/>
    <property type="match status" value="1"/>
</dbReference>
<reference evidence="3" key="1">
    <citation type="submission" date="2016-06" db="EMBL/GenBank/DDBJ databases">
        <authorList>
            <person name="Sutton G."/>
            <person name="Brinkac L."/>
            <person name="Sanka R."/>
            <person name="Adams M."/>
            <person name="Lau E."/>
            <person name="Mehaffy C."/>
            <person name="Tameris M."/>
            <person name="Hatherill M."/>
            <person name="Hanekom W."/>
            <person name="Mahomed H."/>
            <person name="Mcshane H."/>
        </authorList>
    </citation>
    <scope>NUCLEOTIDE SEQUENCE [LARGE SCALE GENOMIC DNA]</scope>
    <source>
        <strain evidence="3">852002-51209_SCH5440388</strain>
    </source>
</reference>
<protein>
    <recommendedName>
        <fullName evidence="1">ESAT-6-like protein</fullName>
    </recommendedName>
</protein>
<comment type="caution">
    <text evidence="2">The sequence shown here is derived from an EMBL/GenBank/DDBJ whole genome shotgun (WGS) entry which is preliminary data.</text>
</comment>
<dbReference type="SUPFAM" id="SSF140453">
    <property type="entry name" value="EsxAB dimer-like"/>
    <property type="match status" value="1"/>
</dbReference>
<comment type="similarity">
    <text evidence="1">Belongs to the WXG100 family.</text>
</comment>
<name>A0A1A0QU96_MYCPR</name>
<evidence type="ECO:0000256" key="1">
    <source>
        <dbReference type="RuleBase" id="RU362001"/>
    </source>
</evidence>
<sequence length="109" mass="11658">MASVSDGGDGLRIEEDPVRGAADELGTIAQELRTGLQQLISAANDVVDASWRGEAAAAFRSEWEDFHDSAKTIVEDADTIADLVAYSVKVYAAEDESNAALVRSVWIES</sequence>
<accession>A0A1A0QU96</accession>
<organism evidence="2 3">
    <name type="scientific">Mycolicibacterium peregrinum</name>
    <name type="common">Mycobacterium peregrinum</name>
    <dbReference type="NCBI Taxonomy" id="43304"/>
    <lineage>
        <taxon>Bacteria</taxon>
        <taxon>Bacillati</taxon>
        <taxon>Actinomycetota</taxon>
        <taxon>Actinomycetes</taxon>
        <taxon>Mycobacteriales</taxon>
        <taxon>Mycobacteriaceae</taxon>
        <taxon>Mycolicibacterium</taxon>
    </lineage>
</organism>
<dbReference type="NCBIfam" id="TIGR03930">
    <property type="entry name" value="WXG100_ESAT6"/>
    <property type="match status" value="1"/>
</dbReference>
<evidence type="ECO:0000313" key="3">
    <source>
        <dbReference type="Proteomes" id="UP000093902"/>
    </source>
</evidence>
<gene>
    <name evidence="2" type="ORF">A5792_28885</name>
</gene>
<evidence type="ECO:0000313" key="2">
    <source>
        <dbReference type="EMBL" id="OBB25094.1"/>
    </source>
</evidence>
<dbReference type="InterPro" id="IPR036689">
    <property type="entry name" value="ESAT-6-like_sf"/>
</dbReference>
<dbReference type="RefSeq" id="WP_064935694.1">
    <property type="nucleotide sequence ID" value="NZ_LZSO01000038.1"/>
</dbReference>
<dbReference type="OrthoDB" id="3787781at2"/>
<dbReference type="InterPro" id="IPR010310">
    <property type="entry name" value="T7SS_ESAT-6-like"/>
</dbReference>
<dbReference type="Proteomes" id="UP000093902">
    <property type="component" value="Unassembled WGS sequence"/>
</dbReference>
<proteinExistence type="inferred from homology"/>